<gene>
    <name evidence="10" type="ORF">SCLCIDRAFT_1223610</name>
</gene>
<dbReference type="Proteomes" id="UP000053989">
    <property type="component" value="Unassembled WGS sequence"/>
</dbReference>
<dbReference type="Pfam" id="PF20238">
    <property type="entry name" value="BIM1-like_dom"/>
    <property type="match status" value="1"/>
</dbReference>
<dbReference type="EMBL" id="KN822206">
    <property type="protein sequence ID" value="KIM52594.1"/>
    <property type="molecule type" value="Genomic_DNA"/>
</dbReference>
<keyword evidence="2" id="KW-1003">Cell membrane</keyword>
<evidence type="ECO:0000256" key="8">
    <source>
        <dbReference type="SAM" id="SignalP"/>
    </source>
</evidence>
<keyword evidence="6" id="KW-0325">Glycoprotein</keyword>
<keyword evidence="4 8" id="KW-0732">Signal</keyword>
<dbReference type="PANTHER" id="PTHR34992">
    <property type="entry name" value="HYPHAL ANASTAMOSIS-7 PROTEIN"/>
    <property type="match status" value="1"/>
</dbReference>
<name>A0A0C3D8A0_9AGAM</name>
<feature type="chain" id="PRO_5002163082" description="Copper acquisition factor BIM1-like domain-containing protein" evidence="8">
    <location>
        <begin position="18"/>
        <end position="201"/>
    </location>
</feature>
<dbReference type="InParanoid" id="A0A0C3D8A0"/>
<protein>
    <recommendedName>
        <fullName evidence="9">Copper acquisition factor BIM1-like domain-containing protein</fullName>
    </recommendedName>
</protein>
<evidence type="ECO:0000256" key="2">
    <source>
        <dbReference type="ARBA" id="ARBA00022475"/>
    </source>
</evidence>
<dbReference type="CDD" id="cd21176">
    <property type="entry name" value="LPMO_auxiliary-like"/>
    <property type="match status" value="1"/>
</dbReference>
<comment type="subcellular location">
    <subcellularLocation>
        <location evidence="1">Cell membrane</location>
        <topology evidence="1">Lipid-anchor</topology>
        <topology evidence="1">GPI-anchor</topology>
    </subcellularLocation>
</comment>
<keyword evidence="11" id="KW-1185">Reference proteome</keyword>
<evidence type="ECO:0000256" key="4">
    <source>
        <dbReference type="ARBA" id="ARBA00022729"/>
    </source>
</evidence>
<dbReference type="OrthoDB" id="2146436at2759"/>
<dbReference type="InterPro" id="IPR046530">
    <property type="entry name" value="BIM1-like_dom"/>
</dbReference>
<evidence type="ECO:0000313" key="10">
    <source>
        <dbReference type="EMBL" id="KIM52594.1"/>
    </source>
</evidence>
<evidence type="ECO:0000256" key="7">
    <source>
        <dbReference type="ARBA" id="ARBA00023288"/>
    </source>
</evidence>
<evidence type="ECO:0000256" key="6">
    <source>
        <dbReference type="ARBA" id="ARBA00023180"/>
    </source>
</evidence>
<feature type="domain" description="Copper acquisition factor BIM1-like" evidence="9">
    <location>
        <begin position="16"/>
        <end position="166"/>
    </location>
</feature>
<reference evidence="10 11" key="1">
    <citation type="submission" date="2014-04" db="EMBL/GenBank/DDBJ databases">
        <authorList>
            <consortium name="DOE Joint Genome Institute"/>
            <person name="Kuo A."/>
            <person name="Kohler A."/>
            <person name="Nagy L.G."/>
            <person name="Floudas D."/>
            <person name="Copeland A."/>
            <person name="Barry K.W."/>
            <person name="Cichocki N."/>
            <person name="Veneault-Fourrey C."/>
            <person name="LaButti K."/>
            <person name="Lindquist E.A."/>
            <person name="Lipzen A."/>
            <person name="Lundell T."/>
            <person name="Morin E."/>
            <person name="Murat C."/>
            <person name="Sun H."/>
            <person name="Tunlid A."/>
            <person name="Henrissat B."/>
            <person name="Grigoriev I.V."/>
            <person name="Hibbett D.S."/>
            <person name="Martin F."/>
            <person name="Nordberg H.P."/>
            <person name="Cantor M.N."/>
            <person name="Hua S.X."/>
        </authorList>
    </citation>
    <scope>NUCLEOTIDE SEQUENCE [LARGE SCALE GENOMIC DNA]</scope>
    <source>
        <strain evidence="10 11">Foug A</strain>
    </source>
</reference>
<keyword evidence="3" id="KW-0336">GPI-anchor</keyword>
<evidence type="ECO:0000256" key="1">
    <source>
        <dbReference type="ARBA" id="ARBA00004609"/>
    </source>
</evidence>
<keyword evidence="7" id="KW-0449">Lipoprotein</keyword>
<evidence type="ECO:0000256" key="3">
    <source>
        <dbReference type="ARBA" id="ARBA00022622"/>
    </source>
</evidence>
<accession>A0A0C3D8A0</accession>
<evidence type="ECO:0000256" key="5">
    <source>
        <dbReference type="ARBA" id="ARBA00023136"/>
    </source>
</evidence>
<sequence length="201" mass="21235">MHFATIFPLALAAIANAHFQMQYPIPRGPFVQDSEPTFCDGYSNVTTNRTVFPLTNGVINLYSEHPKWTIGGIVSTDQDPTSFSDFNSSSGYQMVVQFFQTSGEGQYCFPIDFANSNVSGVQDGANVTLQLIYNGGDGNLYQCADLTLSANATLPGNATSDCTNVTVSATGSTTTGGAKKEGTAVWGLVTAVVLGLAVSFL</sequence>
<proteinExistence type="predicted"/>
<dbReference type="InterPro" id="IPR046936">
    <property type="entry name" value="BIM1-like"/>
</dbReference>
<reference evidence="11" key="2">
    <citation type="submission" date="2015-01" db="EMBL/GenBank/DDBJ databases">
        <title>Evolutionary Origins and Diversification of the Mycorrhizal Mutualists.</title>
        <authorList>
            <consortium name="DOE Joint Genome Institute"/>
            <consortium name="Mycorrhizal Genomics Consortium"/>
            <person name="Kohler A."/>
            <person name="Kuo A."/>
            <person name="Nagy L.G."/>
            <person name="Floudas D."/>
            <person name="Copeland A."/>
            <person name="Barry K.W."/>
            <person name="Cichocki N."/>
            <person name="Veneault-Fourrey C."/>
            <person name="LaButti K."/>
            <person name="Lindquist E.A."/>
            <person name="Lipzen A."/>
            <person name="Lundell T."/>
            <person name="Morin E."/>
            <person name="Murat C."/>
            <person name="Riley R."/>
            <person name="Ohm R."/>
            <person name="Sun H."/>
            <person name="Tunlid A."/>
            <person name="Henrissat B."/>
            <person name="Grigoriev I.V."/>
            <person name="Hibbett D.S."/>
            <person name="Martin F."/>
        </authorList>
    </citation>
    <scope>NUCLEOTIDE SEQUENCE [LARGE SCALE GENOMIC DNA]</scope>
    <source>
        <strain evidence="11">Foug A</strain>
    </source>
</reference>
<keyword evidence="5" id="KW-0472">Membrane</keyword>
<evidence type="ECO:0000313" key="11">
    <source>
        <dbReference type="Proteomes" id="UP000053989"/>
    </source>
</evidence>
<evidence type="ECO:0000259" key="9">
    <source>
        <dbReference type="Pfam" id="PF20238"/>
    </source>
</evidence>
<dbReference type="GO" id="GO:0098552">
    <property type="term" value="C:side of membrane"/>
    <property type="evidence" value="ECO:0007669"/>
    <property type="project" value="UniProtKB-KW"/>
</dbReference>
<dbReference type="GO" id="GO:0005886">
    <property type="term" value="C:plasma membrane"/>
    <property type="evidence" value="ECO:0007669"/>
    <property type="project" value="UniProtKB-SubCell"/>
</dbReference>
<dbReference type="AlphaFoldDB" id="A0A0C3D8A0"/>
<organism evidence="10 11">
    <name type="scientific">Scleroderma citrinum Foug A</name>
    <dbReference type="NCBI Taxonomy" id="1036808"/>
    <lineage>
        <taxon>Eukaryota</taxon>
        <taxon>Fungi</taxon>
        <taxon>Dikarya</taxon>
        <taxon>Basidiomycota</taxon>
        <taxon>Agaricomycotina</taxon>
        <taxon>Agaricomycetes</taxon>
        <taxon>Agaricomycetidae</taxon>
        <taxon>Boletales</taxon>
        <taxon>Sclerodermatineae</taxon>
        <taxon>Sclerodermataceae</taxon>
        <taxon>Scleroderma</taxon>
    </lineage>
</organism>
<dbReference type="STRING" id="1036808.A0A0C3D8A0"/>
<feature type="signal peptide" evidence="8">
    <location>
        <begin position="1"/>
        <end position="17"/>
    </location>
</feature>
<dbReference type="HOGENOM" id="CLU_070647_3_0_1"/>